<comment type="caution">
    <text evidence="1">The sequence shown here is derived from an EMBL/GenBank/DDBJ whole genome shotgun (WGS) entry which is preliminary data.</text>
</comment>
<keyword evidence="2" id="KW-1185">Reference proteome</keyword>
<accession>A0ABT1S5R2</accession>
<sequence>MRIENLLLNKFILDNREEIFKEGYSFKGKVLELIDNLILIDIKGHGTIQAKLDSNVKMAVNDEISFLVKSADNNEIILKPLIKDKLPEVQLSKDYKENNPISHLLKSINIKETKLSIGIAENLMKYNAPITEQNLTDGIKTLEKLFQLSNLEDGEKVIQVNSPTVEKDSILGKMELDKIEVHKENFTIDLETKKTSLTQDNALEKYVPAEKVDIKSLLVIAKDDYKGSEDVTQLVKDFLGNQVDIDREDEYIKIISFFLKNNIKASLNNIKNFQEFNKNPIEFINELKLIDKMINKPEFNEINKILSDDNENINKRYIISNRDEKLIDLQKNIRNFDNITDLKLKEDLKSLINKIDFFRDMNRDLSFMFLPINNRQKQLDGILTFIKENKKQKNYNERTNIYINVETHNLGNVKVSCQLISNSLSIRMNIKSEDLELFKSTEKQLVEKISLIGYSLDKIDFVLDNDIQIIDTMVSNPNPIYILDLKV</sequence>
<reference evidence="1 2" key="1">
    <citation type="submission" date="2022-06" db="EMBL/GenBank/DDBJ databases">
        <title>Isolation of gut microbiota from human fecal samples.</title>
        <authorList>
            <person name="Pamer E.G."/>
            <person name="Barat B."/>
            <person name="Waligurski E."/>
            <person name="Medina S."/>
            <person name="Paddock L."/>
            <person name="Mostad J."/>
        </authorList>
    </citation>
    <scope>NUCLEOTIDE SEQUENCE [LARGE SCALE GENOMIC DNA]</scope>
    <source>
        <strain evidence="1 2">DFI.7.95</strain>
    </source>
</reference>
<evidence type="ECO:0000313" key="1">
    <source>
        <dbReference type="EMBL" id="MCQ4921808.1"/>
    </source>
</evidence>
<dbReference type="EMBL" id="JANGAC010000001">
    <property type="protein sequence ID" value="MCQ4921808.1"/>
    <property type="molecule type" value="Genomic_DNA"/>
</dbReference>
<dbReference type="Proteomes" id="UP001524478">
    <property type="component" value="Unassembled WGS sequence"/>
</dbReference>
<evidence type="ECO:0008006" key="3">
    <source>
        <dbReference type="Google" id="ProtNLM"/>
    </source>
</evidence>
<proteinExistence type="predicted"/>
<protein>
    <recommendedName>
        <fullName evidence="3">Flagellar hook-length control protein FliK</fullName>
    </recommendedName>
</protein>
<name>A0ABT1S5R2_9FIRM</name>
<evidence type="ECO:0000313" key="2">
    <source>
        <dbReference type="Proteomes" id="UP001524478"/>
    </source>
</evidence>
<dbReference type="RefSeq" id="WP_216562453.1">
    <property type="nucleotide sequence ID" value="NZ_JAHLOH010000053.1"/>
</dbReference>
<gene>
    <name evidence="1" type="ORF">NE686_01805</name>
</gene>
<organism evidence="1 2">
    <name type="scientific">Tissierella carlieri</name>
    <dbReference type="NCBI Taxonomy" id="689904"/>
    <lineage>
        <taxon>Bacteria</taxon>
        <taxon>Bacillati</taxon>
        <taxon>Bacillota</taxon>
        <taxon>Tissierellia</taxon>
        <taxon>Tissierellales</taxon>
        <taxon>Tissierellaceae</taxon>
        <taxon>Tissierella</taxon>
    </lineage>
</organism>